<evidence type="ECO:0000256" key="3">
    <source>
        <dbReference type="ARBA" id="ARBA00022737"/>
    </source>
</evidence>
<evidence type="ECO:0000313" key="8">
    <source>
        <dbReference type="RefSeq" id="XP_018825088.1"/>
    </source>
</evidence>
<comment type="subcellular location">
    <subcellularLocation>
        <location evidence="1">Membrane</location>
        <topology evidence="1">Multi-pass membrane protein</topology>
    </subcellularLocation>
</comment>
<protein>
    <submittedName>
        <fullName evidence="8">Uncharacterized protein LOC108994374</fullName>
    </submittedName>
</protein>
<evidence type="ECO:0000256" key="6">
    <source>
        <dbReference type="ARBA" id="ARBA00023136"/>
    </source>
</evidence>
<dbReference type="InterPro" id="IPR026961">
    <property type="entry name" value="PGG_dom"/>
</dbReference>
<dbReference type="OrthoDB" id="10040922at2759"/>
<organism evidence="7 8">
    <name type="scientific">Juglans regia</name>
    <name type="common">English walnut</name>
    <dbReference type="NCBI Taxonomy" id="51240"/>
    <lineage>
        <taxon>Eukaryota</taxon>
        <taxon>Viridiplantae</taxon>
        <taxon>Streptophyta</taxon>
        <taxon>Embryophyta</taxon>
        <taxon>Tracheophyta</taxon>
        <taxon>Spermatophyta</taxon>
        <taxon>Magnoliopsida</taxon>
        <taxon>eudicotyledons</taxon>
        <taxon>Gunneridae</taxon>
        <taxon>Pentapetalae</taxon>
        <taxon>rosids</taxon>
        <taxon>fabids</taxon>
        <taxon>Fagales</taxon>
        <taxon>Juglandaceae</taxon>
        <taxon>Juglans</taxon>
    </lineage>
</organism>
<keyword evidence="4" id="KW-1133">Transmembrane helix</keyword>
<dbReference type="GO" id="GO:0016020">
    <property type="term" value="C:membrane"/>
    <property type="evidence" value="ECO:0007669"/>
    <property type="project" value="UniProtKB-SubCell"/>
</dbReference>
<dbReference type="GeneID" id="108994374"/>
<evidence type="ECO:0000256" key="5">
    <source>
        <dbReference type="ARBA" id="ARBA00023043"/>
    </source>
</evidence>
<evidence type="ECO:0000256" key="2">
    <source>
        <dbReference type="ARBA" id="ARBA00022692"/>
    </source>
</evidence>
<dbReference type="PANTHER" id="PTHR24186:SF36">
    <property type="entry name" value="SERINE_THREONINE-PROTEIN PHOSPHATASE 6 REGULATORY ANKYRIN REPEAT SUBUNIT A-LIKE"/>
    <property type="match status" value="1"/>
</dbReference>
<dbReference type="STRING" id="51240.A0A2I4F0B6"/>
<accession>A0A2I4F0B6</accession>
<dbReference type="AlphaFoldDB" id="A0A2I4F0B6"/>
<dbReference type="KEGG" id="jre:108994374"/>
<evidence type="ECO:0000256" key="4">
    <source>
        <dbReference type="ARBA" id="ARBA00022989"/>
    </source>
</evidence>
<keyword evidence="3" id="KW-0677">Repeat</keyword>
<keyword evidence="6" id="KW-0472">Membrane</keyword>
<evidence type="ECO:0000313" key="7">
    <source>
        <dbReference type="Proteomes" id="UP000235220"/>
    </source>
</evidence>
<keyword evidence="2" id="KW-0812">Transmembrane</keyword>
<dbReference type="PANTHER" id="PTHR24186">
    <property type="entry name" value="PROTEIN PHOSPHATASE 1 REGULATORY SUBUNIT"/>
    <property type="match status" value="1"/>
</dbReference>
<name>A0A2I4F0B6_JUGRE</name>
<dbReference type="Gramene" id="Jr09_06270_p1">
    <property type="protein sequence ID" value="cds.Jr09_06270_p1"/>
    <property type="gene ID" value="Jr09_06270"/>
</dbReference>
<proteinExistence type="predicted"/>
<dbReference type="Proteomes" id="UP000235220">
    <property type="component" value="Chromosome 9"/>
</dbReference>
<sequence>MVRVPAFKIKVRKERNEYLEKAAQTHLVVATLITTVTFAAAITMPGGFVGTGGDPHYEGSAILRRNAAFKAFIITDAISLVLSSSAVVIHLLMPLLFKYTTESEEAKNDGIESKDAKNDGIESDKIRNTFLNMAFNFILMAMGTMMLAFITGAYAVLAHSLDLAITTCVIGSCFFVIIFLICGMYRKDLGLGDKPVW</sequence>
<keyword evidence="7" id="KW-1185">Reference proteome</keyword>
<dbReference type="Pfam" id="PF13962">
    <property type="entry name" value="PGG"/>
    <property type="match status" value="1"/>
</dbReference>
<keyword evidence="5" id="KW-0040">ANK repeat</keyword>
<dbReference type="RefSeq" id="XP_018825088.1">
    <property type="nucleotide sequence ID" value="XM_018969543.2"/>
</dbReference>
<evidence type="ECO:0000256" key="1">
    <source>
        <dbReference type="ARBA" id="ARBA00004141"/>
    </source>
</evidence>
<gene>
    <name evidence="8" type="primary">LOC108994374</name>
</gene>
<reference evidence="8" key="1">
    <citation type="submission" date="2025-08" db="UniProtKB">
        <authorList>
            <consortium name="RefSeq"/>
        </authorList>
    </citation>
    <scope>IDENTIFICATION</scope>
    <source>
        <tissue evidence="8">Leaves</tissue>
    </source>
</reference>